<gene>
    <name evidence="3" type="ORF">CALVIDRAFT_562465</name>
</gene>
<dbReference type="GO" id="GO:0005789">
    <property type="term" value="C:endoplasmic reticulum membrane"/>
    <property type="evidence" value="ECO:0007669"/>
    <property type="project" value="TreeGrafter"/>
</dbReference>
<organism evidence="3 4">
    <name type="scientific">Calocera viscosa (strain TUFC12733)</name>
    <dbReference type="NCBI Taxonomy" id="1330018"/>
    <lineage>
        <taxon>Eukaryota</taxon>
        <taxon>Fungi</taxon>
        <taxon>Dikarya</taxon>
        <taxon>Basidiomycota</taxon>
        <taxon>Agaricomycotina</taxon>
        <taxon>Dacrymycetes</taxon>
        <taxon>Dacrymycetales</taxon>
        <taxon>Dacrymycetaceae</taxon>
        <taxon>Calocera</taxon>
    </lineage>
</organism>
<reference evidence="3 4" key="1">
    <citation type="journal article" date="2016" name="Mol. Biol. Evol.">
        <title>Comparative Genomics of Early-Diverging Mushroom-Forming Fungi Provides Insights into the Origins of Lignocellulose Decay Capabilities.</title>
        <authorList>
            <person name="Nagy L.G."/>
            <person name="Riley R."/>
            <person name="Tritt A."/>
            <person name="Adam C."/>
            <person name="Daum C."/>
            <person name="Floudas D."/>
            <person name="Sun H."/>
            <person name="Yadav J.S."/>
            <person name="Pangilinan J."/>
            <person name="Larsson K.H."/>
            <person name="Matsuura K."/>
            <person name="Barry K."/>
            <person name="Labutti K."/>
            <person name="Kuo R."/>
            <person name="Ohm R.A."/>
            <person name="Bhattacharya S.S."/>
            <person name="Shirouzu T."/>
            <person name="Yoshinaga Y."/>
            <person name="Martin F.M."/>
            <person name="Grigoriev I.V."/>
            <person name="Hibbett D.S."/>
        </authorList>
    </citation>
    <scope>NUCLEOTIDE SEQUENCE [LARGE SCALE GENOMIC DNA]</scope>
    <source>
        <strain evidence="3 4">TUFC12733</strain>
    </source>
</reference>
<dbReference type="InterPro" id="IPR036869">
    <property type="entry name" value="J_dom_sf"/>
</dbReference>
<dbReference type="InterPro" id="IPR051100">
    <property type="entry name" value="DnaJ_subfamily_B/C"/>
</dbReference>
<dbReference type="PANTHER" id="PTHR43908">
    <property type="entry name" value="AT29763P-RELATED"/>
    <property type="match status" value="1"/>
</dbReference>
<sequence>MPEMPPRYTGSQPNGSSYAPGGATPSGSSRTANPNSRGSSTRPQVNAVPRDWYVELNTDELSKGEQGEVKEDLETIAGDYYSFLGLPKDFTEEQMKSSQRTMRRKHHPDKGGTAAAFRRVERAAKVLGNASTRRWYNTLLSRRSTTSH</sequence>
<protein>
    <recommendedName>
        <fullName evidence="2">J domain-containing protein</fullName>
    </recommendedName>
</protein>
<dbReference type="GO" id="GO:0071218">
    <property type="term" value="P:cellular response to misfolded protein"/>
    <property type="evidence" value="ECO:0007669"/>
    <property type="project" value="TreeGrafter"/>
</dbReference>
<dbReference type="PROSITE" id="PS50076">
    <property type="entry name" value="DNAJ_2"/>
    <property type="match status" value="1"/>
</dbReference>
<dbReference type="CDD" id="cd06257">
    <property type="entry name" value="DnaJ"/>
    <property type="match status" value="1"/>
</dbReference>
<feature type="domain" description="J" evidence="2">
    <location>
        <begin position="79"/>
        <end position="140"/>
    </location>
</feature>
<dbReference type="Pfam" id="PF00226">
    <property type="entry name" value="DnaJ"/>
    <property type="match status" value="1"/>
</dbReference>
<evidence type="ECO:0000259" key="2">
    <source>
        <dbReference type="PROSITE" id="PS50076"/>
    </source>
</evidence>
<dbReference type="AlphaFoldDB" id="A0A167NU20"/>
<dbReference type="GO" id="GO:0030544">
    <property type="term" value="F:Hsp70 protein binding"/>
    <property type="evidence" value="ECO:0007669"/>
    <property type="project" value="TreeGrafter"/>
</dbReference>
<dbReference type="Gene3D" id="1.10.287.110">
    <property type="entry name" value="DnaJ domain"/>
    <property type="match status" value="1"/>
</dbReference>
<keyword evidence="4" id="KW-1185">Reference proteome</keyword>
<dbReference type="Proteomes" id="UP000076738">
    <property type="component" value="Unassembled WGS sequence"/>
</dbReference>
<feature type="compositionally biased region" description="Polar residues" evidence="1">
    <location>
        <begin position="25"/>
        <end position="44"/>
    </location>
</feature>
<name>A0A167NU20_CALVF</name>
<feature type="region of interest" description="Disordered" evidence="1">
    <location>
        <begin position="93"/>
        <end position="116"/>
    </location>
</feature>
<proteinExistence type="predicted"/>
<dbReference type="SUPFAM" id="SSF46565">
    <property type="entry name" value="Chaperone J-domain"/>
    <property type="match status" value="1"/>
</dbReference>
<dbReference type="OrthoDB" id="10250354at2759"/>
<dbReference type="EMBL" id="KV417277">
    <property type="protein sequence ID" value="KZO98074.1"/>
    <property type="molecule type" value="Genomic_DNA"/>
</dbReference>
<feature type="region of interest" description="Disordered" evidence="1">
    <location>
        <begin position="1"/>
        <end position="51"/>
    </location>
</feature>
<dbReference type="PANTHER" id="PTHR43908:SF3">
    <property type="entry name" value="AT29763P-RELATED"/>
    <property type="match status" value="1"/>
</dbReference>
<evidence type="ECO:0000313" key="4">
    <source>
        <dbReference type="Proteomes" id="UP000076738"/>
    </source>
</evidence>
<dbReference type="InterPro" id="IPR001623">
    <property type="entry name" value="DnaJ_domain"/>
</dbReference>
<accession>A0A167NU20</accession>
<evidence type="ECO:0000313" key="3">
    <source>
        <dbReference type="EMBL" id="KZO98074.1"/>
    </source>
</evidence>
<dbReference type="SMART" id="SM00271">
    <property type="entry name" value="DnaJ"/>
    <property type="match status" value="1"/>
</dbReference>
<evidence type="ECO:0000256" key="1">
    <source>
        <dbReference type="SAM" id="MobiDB-lite"/>
    </source>
</evidence>